<protein>
    <submittedName>
        <fullName evidence="2">Uncharacterized protein</fullName>
    </submittedName>
</protein>
<evidence type="ECO:0000256" key="1">
    <source>
        <dbReference type="SAM" id="MobiDB-lite"/>
    </source>
</evidence>
<dbReference type="AlphaFoldDB" id="A0A5D2HWL6"/>
<dbReference type="EMBL" id="CM017635">
    <property type="protein sequence ID" value="TYH34488.1"/>
    <property type="molecule type" value="Genomic_DNA"/>
</dbReference>
<gene>
    <name evidence="2" type="ORF">ES332_D13G132000v1</name>
</gene>
<evidence type="ECO:0000313" key="2">
    <source>
        <dbReference type="EMBL" id="TYH34488.1"/>
    </source>
</evidence>
<feature type="compositionally biased region" description="Polar residues" evidence="1">
    <location>
        <begin position="8"/>
        <end position="24"/>
    </location>
</feature>
<evidence type="ECO:0000313" key="3">
    <source>
        <dbReference type="Proteomes" id="UP000322667"/>
    </source>
</evidence>
<sequence>MAAPLCSSIHQTDLRTPTQAPTVTERTRDSTTALIRYSRTVTWHGAACGGVGRRRRTCGQWRLKA</sequence>
<feature type="region of interest" description="Disordered" evidence="1">
    <location>
        <begin position="1"/>
        <end position="29"/>
    </location>
</feature>
<organism evidence="2 3">
    <name type="scientific">Gossypium tomentosum</name>
    <name type="common">Hawaiian cotton</name>
    <name type="synonym">Gossypium sandvicense</name>
    <dbReference type="NCBI Taxonomy" id="34277"/>
    <lineage>
        <taxon>Eukaryota</taxon>
        <taxon>Viridiplantae</taxon>
        <taxon>Streptophyta</taxon>
        <taxon>Embryophyta</taxon>
        <taxon>Tracheophyta</taxon>
        <taxon>Spermatophyta</taxon>
        <taxon>Magnoliopsida</taxon>
        <taxon>eudicotyledons</taxon>
        <taxon>Gunneridae</taxon>
        <taxon>Pentapetalae</taxon>
        <taxon>rosids</taxon>
        <taxon>malvids</taxon>
        <taxon>Malvales</taxon>
        <taxon>Malvaceae</taxon>
        <taxon>Malvoideae</taxon>
        <taxon>Gossypium</taxon>
    </lineage>
</organism>
<keyword evidence="3" id="KW-1185">Reference proteome</keyword>
<dbReference type="Proteomes" id="UP000322667">
    <property type="component" value="Chromosome D13"/>
</dbReference>
<proteinExistence type="predicted"/>
<name>A0A5D2HWL6_GOSTO</name>
<accession>A0A5D2HWL6</accession>
<reference evidence="2 3" key="1">
    <citation type="submission" date="2019-07" db="EMBL/GenBank/DDBJ databases">
        <title>WGS assembly of Gossypium tomentosum.</title>
        <authorList>
            <person name="Chen Z.J."/>
            <person name="Sreedasyam A."/>
            <person name="Ando A."/>
            <person name="Song Q."/>
            <person name="De L."/>
            <person name="Hulse-Kemp A."/>
            <person name="Ding M."/>
            <person name="Ye W."/>
            <person name="Kirkbride R."/>
            <person name="Jenkins J."/>
            <person name="Plott C."/>
            <person name="Lovell J."/>
            <person name="Lin Y.-M."/>
            <person name="Vaughn R."/>
            <person name="Liu B."/>
            <person name="Li W."/>
            <person name="Simpson S."/>
            <person name="Scheffler B."/>
            <person name="Saski C."/>
            <person name="Grover C."/>
            <person name="Hu G."/>
            <person name="Conover J."/>
            <person name="Carlson J."/>
            <person name="Shu S."/>
            <person name="Boston L."/>
            <person name="Williams M."/>
            <person name="Peterson D."/>
            <person name="Mcgee K."/>
            <person name="Jones D."/>
            <person name="Wendel J."/>
            <person name="Stelly D."/>
            <person name="Grimwood J."/>
            <person name="Schmutz J."/>
        </authorList>
    </citation>
    <scope>NUCLEOTIDE SEQUENCE [LARGE SCALE GENOMIC DNA]</scope>
    <source>
        <strain evidence="2">7179.01</strain>
    </source>
</reference>